<dbReference type="GeneID" id="36559631"/>
<dbReference type="PANTHER" id="PTHR38110:SF1">
    <property type="entry name" value="THIOESTERASE DOMAIN-CONTAINING PROTEIN"/>
    <property type="match status" value="1"/>
</dbReference>
<dbReference type="InterPro" id="IPR052389">
    <property type="entry name" value="Sec_Metab_Biosynth-Assoc"/>
</dbReference>
<evidence type="ECO:0008006" key="6">
    <source>
        <dbReference type="Google" id="ProtNLM"/>
    </source>
</evidence>
<keyword evidence="5" id="KW-1185">Reference proteome</keyword>
<sequence>MAASPPTSLSQALDFHPSSGPSTTLQPPSDIGIGSVTVGGYIACAMAKYALHYARHHPKMKHQVDLRSAVVQFYRPVFPTKSMTMTLREVSVGKGWSTLRVESFQGDKLTTSGDLVITNFSIGGINLPTGWRLTPEPTPVDLTKLATDTHPDWASYHCAFYPDGFRRGHSYVKNFIPRIPRREITFVEQWVEPGWDCHPQGSLALNESGTDTRARFTTDMIQFVMDMALPIQENWFPHEDGKPPTGSIAGTLQFAAQQQKAREEGREDWRPLSDDGSKMLRAKMVNVSLTMSTEIKQRLPEEGVRWLYLRTECKRVVDGRMDLEVLMFDERMDLIAIGHQTAVLIPPVSKIQKL</sequence>
<dbReference type="AlphaFoldDB" id="A0A2I2GMM3"/>
<gene>
    <name evidence="4" type="ORF">P170DRAFT_460361</name>
</gene>
<dbReference type="STRING" id="1392250.A0A2I2GMM3"/>
<evidence type="ECO:0000259" key="3">
    <source>
        <dbReference type="Pfam" id="PF20789"/>
    </source>
</evidence>
<dbReference type="PANTHER" id="PTHR38110">
    <property type="entry name" value="CHROMOSOME 23, WHOLE GENOME SHOTGUN SEQUENCE"/>
    <property type="match status" value="1"/>
</dbReference>
<dbReference type="InterPro" id="IPR049450">
    <property type="entry name" value="ACOT8-like_C"/>
</dbReference>
<dbReference type="VEuPathDB" id="FungiDB:P170DRAFT_460361"/>
<evidence type="ECO:0000313" key="5">
    <source>
        <dbReference type="Proteomes" id="UP000234275"/>
    </source>
</evidence>
<evidence type="ECO:0000313" key="4">
    <source>
        <dbReference type="EMBL" id="PLB54132.1"/>
    </source>
</evidence>
<dbReference type="OrthoDB" id="2532955at2759"/>
<name>A0A2I2GMM3_9EURO</name>
<dbReference type="Gene3D" id="2.40.160.210">
    <property type="entry name" value="Acyl-CoA thioesterase, double hotdog domain"/>
    <property type="match status" value="1"/>
</dbReference>
<organism evidence="4 5">
    <name type="scientific">Aspergillus steynii IBT 23096</name>
    <dbReference type="NCBI Taxonomy" id="1392250"/>
    <lineage>
        <taxon>Eukaryota</taxon>
        <taxon>Fungi</taxon>
        <taxon>Dikarya</taxon>
        <taxon>Ascomycota</taxon>
        <taxon>Pezizomycotina</taxon>
        <taxon>Eurotiomycetes</taxon>
        <taxon>Eurotiomycetidae</taxon>
        <taxon>Eurotiales</taxon>
        <taxon>Aspergillaceae</taxon>
        <taxon>Aspergillus</taxon>
        <taxon>Aspergillus subgen. Circumdati</taxon>
    </lineage>
</organism>
<feature type="domain" description="Acyl-CoA thioesterase-like C-terminal" evidence="3">
    <location>
        <begin position="262"/>
        <end position="343"/>
    </location>
</feature>
<evidence type="ECO:0000256" key="1">
    <source>
        <dbReference type="SAM" id="MobiDB-lite"/>
    </source>
</evidence>
<dbReference type="CDD" id="cd03440">
    <property type="entry name" value="hot_dog"/>
    <property type="match status" value="1"/>
</dbReference>
<dbReference type="SUPFAM" id="SSF54637">
    <property type="entry name" value="Thioesterase/thiol ester dehydrase-isomerase"/>
    <property type="match status" value="2"/>
</dbReference>
<reference evidence="4 5" key="1">
    <citation type="submission" date="2016-12" db="EMBL/GenBank/DDBJ databases">
        <title>The genomes of Aspergillus section Nigri reveals drivers in fungal speciation.</title>
        <authorList>
            <consortium name="DOE Joint Genome Institute"/>
            <person name="Vesth T.C."/>
            <person name="Nybo J."/>
            <person name="Theobald S."/>
            <person name="Brandl J."/>
            <person name="Frisvad J.C."/>
            <person name="Nielsen K.F."/>
            <person name="Lyhne E.K."/>
            <person name="Kogle M.E."/>
            <person name="Kuo A."/>
            <person name="Riley R."/>
            <person name="Clum A."/>
            <person name="Nolan M."/>
            <person name="Lipzen A."/>
            <person name="Salamov A."/>
            <person name="Henrissat B."/>
            <person name="Wiebenga A."/>
            <person name="De Vries R.P."/>
            <person name="Grigoriev I.V."/>
            <person name="Mortensen U.H."/>
            <person name="Andersen M.R."/>
            <person name="Baker S.E."/>
        </authorList>
    </citation>
    <scope>NUCLEOTIDE SEQUENCE [LARGE SCALE GENOMIC DNA]</scope>
    <source>
        <strain evidence="4 5">IBT 23096</strain>
    </source>
</reference>
<comment type="caution">
    <text evidence="4">The sequence shown here is derived from an EMBL/GenBank/DDBJ whole genome shotgun (WGS) entry which is preliminary data.</text>
</comment>
<feature type="compositionally biased region" description="Polar residues" evidence="1">
    <location>
        <begin position="1"/>
        <end position="11"/>
    </location>
</feature>
<dbReference type="Pfam" id="PF13622">
    <property type="entry name" value="4HBT_3"/>
    <property type="match status" value="1"/>
</dbReference>
<protein>
    <recommendedName>
        <fullName evidence="6">Thioesterase family protein</fullName>
    </recommendedName>
</protein>
<evidence type="ECO:0000259" key="2">
    <source>
        <dbReference type="Pfam" id="PF13622"/>
    </source>
</evidence>
<dbReference type="Pfam" id="PF20789">
    <property type="entry name" value="4HBT_3C"/>
    <property type="match status" value="1"/>
</dbReference>
<proteinExistence type="predicted"/>
<feature type="region of interest" description="Disordered" evidence="1">
    <location>
        <begin position="1"/>
        <end position="29"/>
    </location>
</feature>
<accession>A0A2I2GMM3</accession>
<dbReference type="RefSeq" id="XP_024709434.1">
    <property type="nucleotide sequence ID" value="XM_024851933.1"/>
</dbReference>
<dbReference type="Proteomes" id="UP000234275">
    <property type="component" value="Unassembled WGS sequence"/>
</dbReference>
<feature type="domain" description="Acyl-CoA thioesterase-like N-terminal HotDog" evidence="2">
    <location>
        <begin position="29"/>
        <end position="110"/>
    </location>
</feature>
<dbReference type="EMBL" id="MSFO01000001">
    <property type="protein sequence ID" value="PLB54132.1"/>
    <property type="molecule type" value="Genomic_DNA"/>
</dbReference>
<dbReference type="InterPro" id="IPR049449">
    <property type="entry name" value="TesB_ACOT8-like_N"/>
</dbReference>
<dbReference type="InterPro" id="IPR042171">
    <property type="entry name" value="Acyl-CoA_hotdog"/>
</dbReference>
<dbReference type="InterPro" id="IPR029069">
    <property type="entry name" value="HotDog_dom_sf"/>
</dbReference>